<evidence type="ECO:0000313" key="3">
    <source>
        <dbReference type="EMBL" id="OXM68671.1"/>
    </source>
</evidence>
<comment type="caution">
    <text evidence="3">The sequence shown here is derived from an EMBL/GenBank/DDBJ whole genome shotgun (WGS) entry which is preliminary data.</text>
</comment>
<organism evidence="3 4">
    <name type="scientific">Amycolatopsis vastitatis</name>
    <dbReference type="NCBI Taxonomy" id="1905142"/>
    <lineage>
        <taxon>Bacteria</taxon>
        <taxon>Bacillati</taxon>
        <taxon>Actinomycetota</taxon>
        <taxon>Actinomycetes</taxon>
        <taxon>Pseudonocardiales</taxon>
        <taxon>Pseudonocardiaceae</taxon>
        <taxon>Amycolatopsis</taxon>
    </lineage>
</organism>
<name>A0A229TCK6_9PSEU</name>
<protein>
    <recommendedName>
        <fullName evidence="2">FtsH ternary system domain-containing protein</fullName>
    </recommendedName>
</protein>
<dbReference type="InterPro" id="IPR045480">
    <property type="entry name" value="fvmX1"/>
</dbReference>
<evidence type="ECO:0000259" key="2">
    <source>
        <dbReference type="Pfam" id="PF19998"/>
    </source>
</evidence>
<keyword evidence="4" id="KW-1185">Reference proteome</keyword>
<proteinExistence type="predicted"/>
<dbReference type="AlphaFoldDB" id="A0A229TCK6"/>
<dbReference type="OrthoDB" id="581431at2"/>
<gene>
    <name evidence="3" type="ORF">CF165_11305</name>
</gene>
<evidence type="ECO:0000256" key="1">
    <source>
        <dbReference type="SAM" id="MobiDB-lite"/>
    </source>
</evidence>
<dbReference type="Proteomes" id="UP000215199">
    <property type="component" value="Unassembled WGS sequence"/>
</dbReference>
<dbReference type="RefSeq" id="WP_093947431.1">
    <property type="nucleotide sequence ID" value="NZ_NMUL01000009.1"/>
</dbReference>
<accession>A0A229TCK6</accession>
<dbReference type="EMBL" id="NMUL01000009">
    <property type="protein sequence ID" value="OXM68671.1"/>
    <property type="molecule type" value="Genomic_DNA"/>
</dbReference>
<feature type="domain" description="FtsH ternary system" evidence="2">
    <location>
        <begin position="21"/>
        <end position="272"/>
    </location>
</feature>
<dbReference type="Pfam" id="PF19998">
    <property type="entry name" value="fvmX1"/>
    <property type="match status" value="1"/>
</dbReference>
<reference evidence="4" key="1">
    <citation type="submission" date="2017-07" db="EMBL/GenBank/DDBJ databases">
        <title>Comparative genome mining reveals phylogenetic distribution patterns of secondary metabolites in Amycolatopsis.</title>
        <authorList>
            <person name="Adamek M."/>
            <person name="Alanjary M."/>
            <person name="Sales-Ortells H."/>
            <person name="Goodfellow M."/>
            <person name="Bull A.T."/>
            <person name="Kalinowski J."/>
            <person name="Ziemert N."/>
        </authorList>
    </citation>
    <scope>NUCLEOTIDE SEQUENCE [LARGE SCALE GENOMIC DNA]</scope>
    <source>
        <strain evidence="4">H5</strain>
    </source>
</reference>
<evidence type="ECO:0000313" key="4">
    <source>
        <dbReference type="Proteomes" id="UP000215199"/>
    </source>
</evidence>
<feature type="region of interest" description="Disordered" evidence="1">
    <location>
        <begin position="1"/>
        <end position="30"/>
    </location>
</feature>
<sequence length="282" mass="29327">MTATDTAARVLGWSASEPSAPLPRGDLTGAAGLADPGRDVTAAAARLAAVTAARLRLPSPPLGDRGPVGPGPVLLAAVIGARTRPREALAVAAAVPRAGSAFDRLARHGVVAPAVAQLTGPLRAAVLDASPLTGLFGTPSGAGEPAAEEELERLLGHADGRTLAAVALAGVPADAVQARWRGDLLDGFRLVDRAFVLDVYEKALRFHGAEHRERLAEAARDNGELAEATAAWWRPLAALERSHRPLLRARPGLVGYPAGIDFARRRARLAAVVREAFEGRRS</sequence>